<organism evidence="2 3">
    <name type="scientific">Pleurodeles waltl</name>
    <name type="common">Iberian ribbed newt</name>
    <dbReference type="NCBI Taxonomy" id="8319"/>
    <lineage>
        <taxon>Eukaryota</taxon>
        <taxon>Metazoa</taxon>
        <taxon>Chordata</taxon>
        <taxon>Craniata</taxon>
        <taxon>Vertebrata</taxon>
        <taxon>Euteleostomi</taxon>
        <taxon>Amphibia</taxon>
        <taxon>Batrachia</taxon>
        <taxon>Caudata</taxon>
        <taxon>Salamandroidea</taxon>
        <taxon>Salamandridae</taxon>
        <taxon>Pleurodelinae</taxon>
        <taxon>Pleurodeles</taxon>
    </lineage>
</organism>
<proteinExistence type="predicted"/>
<evidence type="ECO:0000313" key="2">
    <source>
        <dbReference type="EMBL" id="KAJ1115029.1"/>
    </source>
</evidence>
<dbReference type="EMBL" id="JANPWB010000012">
    <property type="protein sequence ID" value="KAJ1115029.1"/>
    <property type="molecule type" value="Genomic_DNA"/>
</dbReference>
<accession>A0AAV7NIQ6</accession>
<dbReference type="Proteomes" id="UP001066276">
    <property type="component" value="Chromosome 8"/>
</dbReference>
<feature type="compositionally biased region" description="Basic residues" evidence="1">
    <location>
        <begin position="78"/>
        <end position="88"/>
    </location>
</feature>
<comment type="caution">
    <text evidence="2">The sequence shown here is derived from an EMBL/GenBank/DDBJ whole genome shotgun (WGS) entry which is preliminary data.</text>
</comment>
<protein>
    <submittedName>
        <fullName evidence="2">Uncharacterized protein</fullName>
    </submittedName>
</protein>
<feature type="region of interest" description="Disordered" evidence="1">
    <location>
        <begin position="22"/>
        <end position="157"/>
    </location>
</feature>
<sequence length="173" mass="18727">MLPPHPKQFNGHRLHRIKDSLVRASASHRSIGRGQQPAPRRRAHPPTSVRHSLGSPSRARPGRSAARSSPPRGERLQRRGPRTRASRSHRSEGALTGAQGDQAIPLLLLPPSARCNQVRPTAPGKGRSAASSFLAPRRAPSPLDRRSSNTCSGGRRDLCTRLSQFGMRQGTGS</sequence>
<feature type="compositionally biased region" description="Low complexity" evidence="1">
    <location>
        <begin position="54"/>
        <end position="71"/>
    </location>
</feature>
<name>A0AAV7NIQ6_PLEWA</name>
<dbReference type="AlphaFoldDB" id="A0AAV7NIQ6"/>
<keyword evidence="3" id="KW-1185">Reference proteome</keyword>
<evidence type="ECO:0000256" key="1">
    <source>
        <dbReference type="SAM" id="MobiDB-lite"/>
    </source>
</evidence>
<evidence type="ECO:0000313" key="3">
    <source>
        <dbReference type="Proteomes" id="UP001066276"/>
    </source>
</evidence>
<gene>
    <name evidence="2" type="ORF">NDU88_003257</name>
</gene>
<reference evidence="2" key="1">
    <citation type="journal article" date="2022" name="bioRxiv">
        <title>Sequencing and chromosome-scale assembly of the giantPleurodeles waltlgenome.</title>
        <authorList>
            <person name="Brown T."/>
            <person name="Elewa A."/>
            <person name="Iarovenko S."/>
            <person name="Subramanian E."/>
            <person name="Araus A.J."/>
            <person name="Petzold A."/>
            <person name="Susuki M."/>
            <person name="Suzuki K.-i.T."/>
            <person name="Hayashi T."/>
            <person name="Toyoda A."/>
            <person name="Oliveira C."/>
            <person name="Osipova E."/>
            <person name="Leigh N.D."/>
            <person name="Simon A."/>
            <person name="Yun M.H."/>
        </authorList>
    </citation>
    <scope>NUCLEOTIDE SEQUENCE</scope>
    <source>
        <strain evidence="2">20211129_DDA</strain>
        <tissue evidence="2">Liver</tissue>
    </source>
</reference>